<proteinExistence type="predicted"/>
<dbReference type="Gene3D" id="3.40.190.170">
    <property type="entry name" value="Bacterial extracellular solute-binding protein, family 7"/>
    <property type="match status" value="1"/>
</dbReference>
<feature type="signal peptide" evidence="2">
    <location>
        <begin position="1"/>
        <end position="29"/>
    </location>
</feature>
<dbReference type="PANTHER" id="PTHR33376:SF4">
    <property type="entry name" value="SIALIC ACID-BINDING PERIPLASMIC PROTEIN SIAP"/>
    <property type="match status" value="1"/>
</dbReference>
<dbReference type="InterPro" id="IPR038404">
    <property type="entry name" value="TRAP_DctP_sf"/>
</dbReference>
<dbReference type="GO" id="GO:0055085">
    <property type="term" value="P:transmembrane transport"/>
    <property type="evidence" value="ECO:0007669"/>
    <property type="project" value="InterPro"/>
</dbReference>
<dbReference type="InterPro" id="IPR006311">
    <property type="entry name" value="TAT_signal"/>
</dbReference>
<gene>
    <name evidence="3" type="ORF">GCM10011611_61770</name>
</gene>
<dbReference type="PANTHER" id="PTHR33376">
    <property type="match status" value="1"/>
</dbReference>
<feature type="chain" id="PRO_5035266742" evidence="2">
    <location>
        <begin position="30"/>
        <end position="337"/>
    </location>
</feature>
<dbReference type="Pfam" id="PF03480">
    <property type="entry name" value="DctP"/>
    <property type="match status" value="1"/>
</dbReference>
<evidence type="ECO:0000313" key="3">
    <source>
        <dbReference type="EMBL" id="GGF47004.1"/>
    </source>
</evidence>
<evidence type="ECO:0000256" key="2">
    <source>
        <dbReference type="SAM" id="SignalP"/>
    </source>
</evidence>
<comment type="caution">
    <text evidence="3">The sequence shown here is derived from an EMBL/GenBank/DDBJ whole genome shotgun (WGS) entry which is preliminary data.</text>
</comment>
<accession>A0A8J2Z0X3</accession>
<sequence length="337" mass="36737">MNSFLSRRAFVAASAVAVAAPAIIGRAQAATTLKISTSYPNDPKFSTARIWYDLFVPRLQAATGGAVTTQFFPDNQLGQEADVANQVKLGVVDAMLVGASIWTNLVPEFGVFDLGFLFQDYDHLLRATATPAGAGLQQLLVEKAGTHFPAWGRNIGARNFITKFAFNEPADLAGHKIRCLPSPMVTETVRLMGAAATPMAFGEIYTGLQAGVIDGMEHDAPTILSAKFYETAKIFTYTRHIHTPFGAFVSDRTLKRLPTDQRDGLLRAVREATDDWFKRAATAENDAVEELKTKGVAVHDCDRAAFRERVQPLWDKFAETTPGAKPMIDAVRATEKA</sequence>
<dbReference type="NCBIfam" id="NF037995">
    <property type="entry name" value="TRAP_S1"/>
    <property type="match status" value="1"/>
</dbReference>
<evidence type="ECO:0000313" key="4">
    <source>
        <dbReference type="Proteomes" id="UP000646365"/>
    </source>
</evidence>
<reference evidence="3" key="2">
    <citation type="submission" date="2020-09" db="EMBL/GenBank/DDBJ databases">
        <authorList>
            <person name="Sun Q."/>
            <person name="Zhou Y."/>
        </authorList>
    </citation>
    <scope>NUCLEOTIDE SEQUENCE</scope>
    <source>
        <strain evidence="3">CGMCC 1.15725</strain>
    </source>
</reference>
<name>A0A8J2Z0X3_9PROT</name>
<evidence type="ECO:0000256" key="1">
    <source>
        <dbReference type="ARBA" id="ARBA00022729"/>
    </source>
</evidence>
<dbReference type="AlphaFoldDB" id="A0A8J2Z0X3"/>
<keyword evidence="1 2" id="KW-0732">Signal</keyword>
<organism evidence="3 4">
    <name type="scientific">Aliidongia dinghuensis</name>
    <dbReference type="NCBI Taxonomy" id="1867774"/>
    <lineage>
        <taxon>Bacteria</taxon>
        <taxon>Pseudomonadati</taxon>
        <taxon>Pseudomonadota</taxon>
        <taxon>Alphaproteobacteria</taxon>
        <taxon>Rhodospirillales</taxon>
        <taxon>Dongiaceae</taxon>
        <taxon>Aliidongia</taxon>
    </lineage>
</organism>
<reference evidence="3" key="1">
    <citation type="journal article" date="2014" name="Int. J. Syst. Evol. Microbiol.">
        <title>Complete genome sequence of Corynebacterium casei LMG S-19264T (=DSM 44701T), isolated from a smear-ripened cheese.</title>
        <authorList>
            <consortium name="US DOE Joint Genome Institute (JGI-PGF)"/>
            <person name="Walter F."/>
            <person name="Albersmeier A."/>
            <person name="Kalinowski J."/>
            <person name="Ruckert C."/>
        </authorList>
    </citation>
    <scope>NUCLEOTIDE SEQUENCE</scope>
    <source>
        <strain evidence="3">CGMCC 1.15725</strain>
    </source>
</reference>
<dbReference type="Proteomes" id="UP000646365">
    <property type="component" value="Unassembled WGS sequence"/>
</dbReference>
<dbReference type="RefSeq" id="WP_189052048.1">
    <property type="nucleotide sequence ID" value="NZ_BMJQ01000024.1"/>
</dbReference>
<dbReference type="InterPro" id="IPR018389">
    <property type="entry name" value="DctP_fam"/>
</dbReference>
<keyword evidence="4" id="KW-1185">Reference proteome</keyword>
<dbReference type="PROSITE" id="PS51318">
    <property type="entry name" value="TAT"/>
    <property type="match status" value="1"/>
</dbReference>
<protein>
    <submittedName>
        <fullName evidence="3">ABC transporter substrate-binding protein</fullName>
    </submittedName>
</protein>
<dbReference type="EMBL" id="BMJQ01000024">
    <property type="protein sequence ID" value="GGF47004.1"/>
    <property type="molecule type" value="Genomic_DNA"/>
</dbReference>
<dbReference type="CDD" id="cd13603">
    <property type="entry name" value="PBP2_TRAP_Siap_TeaA_like"/>
    <property type="match status" value="1"/>
</dbReference>